<feature type="region of interest" description="Disordered" evidence="1">
    <location>
        <begin position="298"/>
        <end position="325"/>
    </location>
</feature>
<organism evidence="2 3">
    <name type="scientific">Amphibalanus amphitrite</name>
    <name type="common">Striped barnacle</name>
    <name type="synonym">Balanus amphitrite</name>
    <dbReference type="NCBI Taxonomy" id="1232801"/>
    <lineage>
        <taxon>Eukaryota</taxon>
        <taxon>Metazoa</taxon>
        <taxon>Ecdysozoa</taxon>
        <taxon>Arthropoda</taxon>
        <taxon>Crustacea</taxon>
        <taxon>Multicrustacea</taxon>
        <taxon>Cirripedia</taxon>
        <taxon>Thoracica</taxon>
        <taxon>Thoracicalcarea</taxon>
        <taxon>Balanomorpha</taxon>
        <taxon>Balanoidea</taxon>
        <taxon>Balanidae</taxon>
        <taxon>Amphibalaninae</taxon>
        <taxon>Amphibalanus</taxon>
    </lineage>
</organism>
<name>A0A6A4X226_AMPAM</name>
<comment type="caution">
    <text evidence="2">The sequence shown here is derived from an EMBL/GenBank/DDBJ whole genome shotgun (WGS) entry which is preliminary data.</text>
</comment>
<dbReference type="OrthoDB" id="10687775at2759"/>
<evidence type="ECO:0000256" key="1">
    <source>
        <dbReference type="SAM" id="MobiDB-lite"/>
    </source>
</evidence>
<dbReference type="Proteomes" id="UP000440578">
    <property type="component" value="Unassembled WGS sequence"/>
</dbReference>
<feature type="compositionally biased region" description="Basic and acidic residues" evidence="1">
    <location>
        <begin position="307"/>
        <end position="325"/>
    </location>
</feature>
<gene>
    <name evidence="2" type="ORF">FJT64_015721</name>
</gene>
<dbReference type="EMBL" id="VIIS01000073">
    <property type="protein sequence ID" value="KAF0313736.1"/>
    <property type="molecule type" value="Genomic_DNA"/>
</dbReference>
<reference evidence="2 3" key="1">
    <citation type="submission" date="2019-07" db="EMBL/GenBank/DDBJ databases">
        <title>Draft genome assembly of a fouling barnacle, Amphibalanus amphitrite (Darwin, 1854): The first reference genome for Thecostraca.</title>
        <authorList>
            <person name="Kim W."/>
        </authorList>
    </citation>
    <scope>NUCLEOTIDE SEQUENCE [LARGE SCALE GENOMIC DNA]</scope>
    <source>
        <strain evidence="2">SNU_AA5</strain>
        <tissue evidence="2">Soma without cirri and trophi</tissue>
    </source>
</reference>
<accession>A0A6A4X226</accession>
<evidence type="ECO:0000313" key="3">
    <source>
        <dbReference type="Proteomes" id="UP000440578"/>
    </source>
</evidence>
<dbReference type="AlphaFoldDB" id="A0A6A4X226"/>
<feature type="region of interest" description="Disordered" evidence="1">
    <location>
        <begin position="1"/>
        <end position="97"/>
    </location>
</feature>
<keyword evidence="3" id="KW-1185">Reference proteome</keyword>
<protein>
    <submittedName>
        <fullName evidence="2">Uncharacterized protein</fullName>
    </submittedName>
</protein>
<sequence length="325" mass="36436">MTRNGQRTARVDERGGVLRVQRSTSSEVAEAVDEAGAPVFVERVRTQVHSSDSPVGGESPQSERRVPQTSEVEYVDEDFELPEPKTETQTEEYEDEEGRRVVVTTYHHHHTKTVLLEELKLPEPSVIEDVVELEEVAGEVVIYEKIQRRVIRTIYVGEKVVEESEEPGKEPIVAKKTRAEVLALVQKDASVVDVELPEPKTEETTEERIDDEGRRIVTKTVTTTTYEKSTVEDGTIVILEKVQRRIFRTIYVGDEIIEEVEEPDIVADMSTPVRDVDDSGKKEQAVPLQTVAEEIRLPAPSTEEDIVEHTEPDGGKDVSKLEGGA</sequence>
<proteinExistence type="predicted"/>
<evidence type="ECO:0000313" key="2">
    <source>
        <dbReference type="EMBL" id="KAF0313736.1"/>
    </source>
</evidence>